<accession>A0A1M5S444</accession>
<evidence type="ECO:0000313" key="2">
    <source>
        <dbReference type="Proteomes" id="UP000184357"/>
    </source>
</evidence>
<dbReference type="STRING" id="43928.SAMN05443636_2329"/>
<organism evidence="1 2">
    <name type="scientific">Halobaculum gomorrense</name>
    <dbReference type="NCBI Taxonomy" id="43928"/>
    <lineage>
        <taxon>Archaea</taxon>
        <taxon>Methanobacteriati</taxon>
        <taxon>Methanobacteriota</taxon>
        <taxon>Stenosarchaea group</taxon>
        <taxon>Halobacteria</taxon>
        <taxon>Halobacteriales</taxon>
        <taxon>Haloferacaceae</taxon>
        <taxon>Halobaculum</taxon>
    </lineage>
</organism>
<keyword evidence="2" id="KW-1185">Reference proteome</keyword>
<dbReference type="Proteomes" id="UP000184357">
    <property type="component" value="Unassembled WGS sequence"/>
</dbReference>
<sequence>MKNVEEKIREQFIECEDDPGFWRCRGCQSKYSYGDVAKSDLLLHLDNCDDFEKGDE</sequence>
<reference evidence="1 2" key="1">
    <citation type="submission" date="2016-11" db="EMBL/GenBank/DDBJ databases">
        <authorList>
            <person name="Jaros S."/>
            <person name="Januszkiewicz K."/>
            <person name="Wedrychowicz H."/>
        </authorList>
    </citation>
    <scope>NUCLEOTIDE SEQUENCE [LARGE SCALE GENOMIC DNA]</scope>
    <source>
        <strain evidence="1 2">DSM 9297</strain>
    </source>
</reference>
<protein>
    <submittedName>
        <fullName evidence="1">Uncharacterized protein</fullName>
    </submittedName>
</protein>
<dbReference type="EMBL" id="FQWV01000006">
    <property type="protein sequence ID" value="SHH33210.1"/>
    <property type="molecule type" value="Genomic_DNA"/>
</dbReference>
<proteinExistence type="predicted"/>
<evidence type="ECO:0000313" key="1">
    <source>
        <dbReference type="EMBL" id="SHH33210.1"/>
    </source>
</evidence>
<name>A0A1M5S444_9EURY</name>
<gene>
    <name evidence="1" type="ORF">SAMN05443636_2329</name>
</gene>
<dbReference type="AlphaFoldDB" id="A0A1M5S444"/>